<protein>
    <submittedName>
        <fullName evidence="3">Uncharacterized protein</fullName>
    </submittedName>
</protein>
<name>A0A1H4KT41_9MICC</name>
<dbReference type="AlphaFoldDB" id="A0A1H4KT41"/>
<dbReference type="EMBL" id="FNSN01000003">
    <property type="protein sequence ID" value="SEB61275.1"/>
    <property type="molecule type" value="Genomic_DNA"/>
</dbReference>
<sequence>MSGDQERLDFEKRHASDAVEITVLTGQHTGGAGKAGGAVLWTASADVLAYRDENGSEVDASGRLSWLATDEQRDTWIHDLKPLTQYVVRARRATPDPAEYAKYKLPVPDLTHHFALDEVVERDVQNRFLLERRAQWVQPVTMATDLGDFELDRAFGWFSGLIARGDGDISVTLAVDEPAILGAETCHAAFASLHTLVANLSVIDARWRAFAAEKLTDLANDWQDDAQEENDEAAPEAPITADTFAQRIRLSELSIDPEGSMTAYYDDDDLFWGHVILIEVAADGTPGDATIAG</sequence>
<evidence type="ECO:0000313" key="4">
    <source>
        <dbReference type="Proteomes" id="UP000182652"/>
    </source>
</evidence>
<keyword evidence="4" id="KW-1185">Reference proteome</keyword>
<dbReference type="Pfam" id="PF10020">
    <property type="entry name" value="DUF2262"/>
    <property type="match status" value="1"/>
</dbReference>
<feature type="domain" description="DUF2262" evidence="1">
    <location>
        <begin position="145"/>
        <end position="291"/>
    </location>
</feature>
<dbReference type="InterPro" id="IPR019260">
    <property type="entry name" value="DUF2262"/>
</dbReference>
<evidence type="ECO:0000313" key="3">
    <source>
        <dbReference type="EMBL" id="SEB61275.1"/>
    </source>
</evidence>
<dbReference type="Pfam" id="PF22886">
    <property type="entry name" value="DUF7021"/>
    <property type="match status" value="1"/>
</dbReference>
<organism evidence="3 4">
    <name type="scientific">Arthrobacter woluwensis</name>
    <dbReference type="NCBI Taxonomy" id="156980"/>
    <lineage>
        <taxon>Bacteria</taxon>
        <taxon>Bacillati</taxon>
        <taxon>Actinomycetota</taxon>
        <taxon>Actinomycetes</taxon>
        <taxon>Micrococcales</taxon>
        <taxon>Micrococcaceae</taxon>
        <taxon>Arthrobacter</taxon>
    </lineage>
</organism>
<dbReference type="InterPro" id="IPR054286">
    <property type="entry name" value="DUF7021"/>
</dbReference>
<reference evidence="3 4" key="1">
    <citation type="submission" date="2016-10" db="EMBL/GenBank/DDBJ databases">
        <authorList>
            <person name="de Groot N.N."/>
        </authorList>
    </citation>
    <scope>NUCLEOTIDE SEQUENCE [LARGE SCALE GENOMIC DNA]</scope>
    <source>
        <strain evidence="3 4">DSM 10495</strain>
    </source>
</reference>
<gene>
    <name evidence="3" type="ORF">SAMN04489745_0774</name>
</gene>
<proteinExistence type="predicted"/>
<dbReference type="RefSeq" id="WP_066216228.1">
    <property type="nucleotide sequence ID" value="NZ_FNSN01000003.1"/>
</dbReference>
<evidence type="ECO:0000259" key="1">
    <source>
        <dbReference type="Pfam" id="PF10020"/>
    </source>
</evidence>
<dbReference type="Proteomes" id="UP000182652">
    <property type="component" value="Unassembled WGS sequence"/>
</dbReference>
<evidence type="ECO:0000259" key="2">
    <source>
        <dbReference type="Pfam" id="PF22886"/>
    </source>
</evidence>
<accession>A0A1H4KT41</accession>
<feature type="domain" description="DUF7021" evidence="2">
    <location>
        <begin position="6"/>
        <end position="136"/>
    </location>
</feature>
<dbReference type="STRING" id="156980.SAMN04489745_0774"/>